<comment type="caution">
    <text evidence="7">The sequence shown here is derived from an EMBL/GenBank/DDBJ whole genome shotgun (WGS) entry which is preliminary data.</text>
</comment>
<dbReference type="HAMAP" id="MF_03002">
    <property type="entry name" value="eIF3c"/>
    <property type="match status" value="1"/>
</dbReference>
<dbReference type="GO" id="GO:0003723">
    <property type="term" value="F:RNA binding"/>
    <property type="evidence" value="ECO:0007669"/>
    <property type="project" value="InterPro"/>
</dbReference>
<comment type="subunit">
    <text evidence="4">Component of the eukaryotic translation initiation factor 3 (eIF-3) complex.</text>
</comment>
<dbReference type="GO" id="GO:0001732">
    <property type="term" value="P:formation of cytoplasmic translation initiation complex"/>
    <property type="evidence" value="ECO:0007669"/>
    <property type="project" value="UniProtKB-UniRule"/>
</dbReference>
<keyword evidence="2 4" id="KW-0396">Initiation factor</keyword>
<dbReference type="GO" id="GO:0003743">
    <property type="term" value="F:translation initiation factor activity"/>
    <property type="evidence" value="ECO:0007669"/>
    <property type="project" value="UniProtKB-UniRule"/>
</dbReference>
<dbReference type="AlphaFoldDB" id="A0A367Y127"/>
<dbReference type="EMBL" id="QLNQ01000027">
    <property type="protein sequence ID" value="RCK58742.1"/>
    <property type="molecule type" value="Genomic_DNA"/>
</dbReference>
<feature type="compositionally biased region" description="Basic and acidic residues" evidence="5">
    <location>
        <begin position="817"/>
        <end position="827"/>
    </location>
</feature>
<evidence type="ECO:0000256" key="2">
    <source>
        <dbReference type="ARBA" id="ARBA00022540"/>
    </source>
</evidence>
<dbReference type="InterPro" id="IPR008905">
    <property type="entry name" value="EIF3C_N_dom"/>
</dbReference>
<evidence type="ECO:0000256" key="3">
    <source>
        <dbReference type="ARBA" id="ARBA00022917"/>
    </source>
</evidence>
<dbReference type="PROSITE" id="PS50250">
    <property type="entry name" value="PCI"/>
    <property type="match status" value="1"/>
</dbReference>
<feature type="region of interest" description="Disordered" evidence="5">
    <location>
        <begin position="792"/>
        <end position="879"/>
    </location>
</feature>
<organism evidence="7 8">
    <name type="scientific">Candida viswanathii</name>
    <dbReference type="NCBI Taxonomy" id="5486"/>
    <lineage>
        <taxon>Eukaryota</taxon>
        <taxon>Fungi</taxon>
        <taxon>Dikarya</taxon>
        <taxon>Ascomycota</taxon>
        <taxon>Saccharomycotina</taxon>
        <taxon>Pichiomycetes</taxon>
        <taxon>Debaryomycetaceae</taxon>
        <taxon>Candida/Lodderomyces clade</taxon>
        <taxon>Candida</taxon>
    </lineage>
</organism>
<dbReference type="SMART" id="SM00088">
    <property type="entry name" value="PINT"/>
    <property type="match status" value="1"/>
</dbReference>
<feature type="compositionally biased region" description="Low complexity" evidence="5">
    <location>
        <begin position="802"/>
        <end position="816"/>
    </location>
</feature>
<name>A0A367Y127_9ASCO</name>
<gene>
    <name evidence="4 7" type="primary">NIP1</name>
    <name evidence="7" type="ORF">Cantr_07227</name>
</gene>
<dbReference type="GO" id="GO:0005852">
    <property type="term" value="C:eukaryotic translation initiation factor 3 complex"/>
    <property type="evidence" value="ECO:0007669"/>
    <property type="project" value="UniProtKB-UniRule"/>
</dbReference>
<protein>
    <recommendedName>
        <fullName evidence="4">Eukaryotic translation initiation factor 3 subunit C</fullName>
        <shortName evidence="4">eIF3c</shortName>
    </recommendedName>
    <alternativeName>
        <fullName evidence="4">Eukaryotic translation initiation factor 3 93 kDa subunit homolog</fullName>
        <shortName evidence="4">eIF3 p93</shortName>
    </alternativeName>
    <alternativeName>
        <fullName evidence="4">Translation initiation factor eIF3, p93 subunit homolog</fullName>
    </alternativeName>
</protein>
<dbReference type="InterPro" id="IPR000717">
    <property type="entry name" value="PCI_dom"/>
</dbReference>
<dbReference type="PANTHER" id="PTHR13937:SF0">
    <property type="entry name" value="EUKARYOTIC TRANSLATION INITIATION FACTOR 3 SUBUNIT C-RELATED"/>
    <property type="match status" value="1"/>
</dbReference>
<comment type="similarity">
    <text evidence="4">Belongs to the eIF-3 subunit C family.</text>
</comment>
<dbReference type="GO" id="GO:0016282">
    <property type="term" value="C:eukaryotic 43S preinitiation complex"/>
    <property type="evidence" value="ECO:0007669"/>
    <property type="project" value="UniProtKB-UniRule"/>
</dbReference>
<feature type="compositionally biased region" description="Acidic residues" evidence="5">
    <location>
        <begin position="14"/>
        <end position="28"/>
    </location>
</feature>
<comment type="function">
    <text evidence="4">Component of the eukaryotic translation initiation factor 3 (eIF-3) complex, which is involved in protein synthesis of a specialized repertoire of mRNAs and, together with other initiation factors, stimulates binding of mRNA and methionyl-tRNAi to the 40S ribosome. The eIF-3 complex specifically targets and initiates translation of a subset of mRNAs involved in cell proliferation.</text>
</comment>
<dbReference type="Pfam" id="PF05470">
    <property type="entry name" value="eIF-3c_N"/>
    <property type="match status" value="2"/>
</dbReference>
<evidence type="ECO:0000259" key="6">
    <source>
        <dbReference type="PROSITE" id="PS50250"/>
    </source>
</evidence>
<feature type="compositionally biased region" description="Polar residues" evidence="5">
    <location>
        <begin position="867"/>
        <end position="879"/>
    </location>
</feature>
<dbReference type="OrthoDB" id="29647at2759"/>
<feature type="domain" description="PCI" evidence="6">
    <location>
        <begin position="592"/>
        <end position="768"/>
    </location>
</feature>
<evidence type="ECO:0000313" key="7">
    <source>
        <dbReference type="EMBL" id="RCK58742.1"/>
    </source>
</evidence>
<sequence length="879" mass="100377">MSRFFVSGYASDSSSEEEDLLSTSEEELLSSSGAEESDSDFFNDDDEDESDESSSDEDSGRPSGPAYFLKKSFLKGAGGDDSDSESDEEGRKVVKSAKDKLLDDMKASIEVINSNKYTNNWNTVLNEFDKFARFLIRCNQTNIGTPRFYIKLLTSLDNSITETINNEKDDKTMKADEARSFNTLRQRIKKQIKEFQVYYDLYKENPEEFDEKEDESLETLHTAAMEGGKDENEGANLQPSRVLSPVFHTLKVISESRGKKNIDKAEQVSTLENLLETHAATGSPFELISIYQMLLSIRFDASSYQAFMPVEQWQKNEQDLGKLLDLLEANIDKYQVSELGATTDDIDIEPTANADGVKVLFGSITSSIDRLDDEFTKSLQNTDPHSTDYVERLKDETTIYNLIVRVQVYIEAITPEDYVHESEQLARIVLRRLEHVYYKPNQLIKANEEEAWKHIKKDSSIVAKGSAPNEVIDGLSKFLQEQENKIYGKHAILFSIYYYAVNNQYQEAKELFLSSQFYANINSAESSLQVQYNRALVQLGLSAFRSGHIDECHKILNEIVNSQRAKELLGQGFSTKFPNQATLVEKQKLLPFHQHINLELLECVFMTCSLLIEIPTLAAIAHNHKDPKRKNQSLKSFKSKLEFHDRQFFTGPPESIKDHVVHASIALQKGDWAKSYKLLSSIKIWRLFPDTEDLLAMMKNQLQIEGLRTYIFTYKSVFTKLSIEKLLKIFELPNEEIVAILNKMIESGDINGEIIDDKFISFIVSSSTEPQRTKLQELAIVLNEKIQLLTEKNEKTQSNGYGKKQNQPQQQQQQKDGQQKQQKDGKESTPQPQTQPQQQQQSQQQSQQQQQSNNTSEEHSNKFRYANVNSNNDEFQATA</sequence>
<accession>A0A367Y127</accession>
<evidence type="ECO:0000256" key="4">
    <source>
        <dbReference type="HAMAP-Rule" id="MF_03002"/>
    </source>
</evidence>
<comment type="subcellular location">
    <subcellularLocation>
        <location evidence="4">Cytoplasm</location>
    </subcellularLocation>
</comment>
<feature type="compositionally biased region" description="Low complexity" evidence="5">
    <location>
        <begin position="828"/>
        <end position="855"/>
    </location>
</feature>
<proteinExistence type="inferred from homology"/>
<keyword evidence="3 4" id="KW-0648">Protein biosynthesis</keyword>
<dbReference type="PANTHER" id="PTHR13937">
    <property type="entry name" value="EUKARYOTIC TRANSLATION INITATION FACTOR 3, SUBUNIT 8 EIF3S8 -RELATED"/>
    <property type="match status" value="1"/>
</dbReference>
<evidence type="ECO:0000256" key="1">
    <source>
        <dbReference type="ARBA" id="ARBA00022490"/>
    </source>
</evidence>
<dbReference type="GO" id="GO:0031369">
    <property type="term" value="F:translation initiation factor binding"/>
    <property type="evidence" value="ECO:0007669"/>
    <property type="project" value="InterPro"/>
</dbReference>
<feature type="region of interest" description="Disordered" evidence="5">
    <location>
        <begin position="1"/>
        <end position="68"/>
    </location>
</feature>
<reference evidence="7 8" key="1">
    <citation type="submission" date="2018-06" db="EMBL/GenBank/DDBJ databases">
        <title>Whole genome sequencing of Candida tropicalis (genome annotated by CSBL at Korea University).</title>
        <authorList>
            <person name="Ahn J."/>
        </authorList>
    </citation>
    <scope>NUCLEOTIDE SEQUENCE [LARGE SCALE GENOMIC DNA]</scope>
    <source>
        <strain evidence="7 8">ATCC 20962</strain>
    </source>
</reference>
<dbReference type="STRING" id="5486.A0A367Y127"/>
<evidence type="ECO:0000313" key="8">
    <source>
        <dbReference type="Proteomes" id="UP000253472"/>
    </source>
</evidence>
<feature type="compositionally biased region" description="Acidic residues" evidence="5">
    <location>
        <begin position="35"/>
        <end position="57"/>
    </location>
</feature>
<evidence type="ECO:0000256" key="5">
    <source>
        <dbReference type="SAM" id="MobiDB-lite"/>
    </source>
</evidence>
<dbReference type="Proteomes" id="UP000253472">
    <property type="component" value="Unassembled WGS sequence"/>
</dbReference>
<keyword evidence="8" id="KW-1185">Reference proteome</keyword>
<keyword evidence="1 4" id="KW-0963">Cytoplasm</keyword>
<dbReference type="InterPro" id="IPR027516">
    <property type="entry name" value="EIF3C"/>
</dbReference>
<dbReference type="Pfam" id="PF01399">
    <property type="entry name" value="PCI"/>
    <property type="match status" value="1"/>
</dbReference>
<dbReference type="GO" id="GO:0033290">
    <property type="term" value="C:eukaryotic 48S preinitiation complex"/>
    <property type="evidence" value="ECO:0007669"/>
    <property type="project" value="UniProtKB-UniRule"/>
</dbReference>